<dbReference type="InterPro" id="IPR021408">
    <property type="entry name" value="DUF3046"/>
</dbReference>
<reference evidence="1 2" key="2">
    <citation type="journal article" date="2017" name="Int. J. Syst. Evol. Microbiol.">
        <title>Gordonia phthalatica sp. nov., a di-n-butyl phthalate-degrading bacterium isolated from activated sludge.</title>
        <authorList>
            <person name="Jin D."/>
            <person name="Kong X."/>
            <person name="Jia M."/>
            <person name="Yu X."/>
            <person name="Wang X."/>
            <person name="Zhuang X."/>
            <person name="Deng Y."/>
            <person name="Bai Z."/>
        </authorList>
    </citation>
    <scope>NUCLEOTIDE SEQUENCE [LARGE SCALE GENOMIC DNA]</scope>
    <source>
        <strain evidence="1 2">QH-11</strain>
    </source>
</reference>
<organism evidence="1 2">
    <name type="scientific">Gordonia phthalatica</name>
    <dbReference type="NCBI Taxonomy" id="1136941"/>
    <lineage>
        <taxon>Bacteria</taxon>
        <taxon>Bacillati</taxon>
        <taxon>Actinomycetota</taxon>
        <taxon>Actinomycetes</taxon>
        <taxon>Mycobacteriales</taxon>
        <taxon>Gordoniaceae</taxon>
        <taxon>Gordonia</taxon>
    </lineage>
</organism>
<evidence type="ECO:0000313" key="1">
    <source>
        <dbReference type="EMBL" id="ALG84611.1"/>
    </source>
</evidence>
<accession>A0A0N9N2V2</accession>
<reference evidence="2" key="1">
    <citation type="submission" date="2015-06" db="EMBL/GenBank/DDBJ databases">
        <title>Complete genome sequence and metabolic analysis of phthalate degradation pathway in Gordonia sp. QH-11.</title>
        <authorList>
            <person name="Jin D."/>
            <person name="Kong X."/>
            <person name="Bai Z."/>
        </authorList>
    </citation>
    <scope>NUCLEOTIDE SEQUENCE [LARGE SCALE GENOMIC DNA]</scope>
    <source>
        <strain evidence="2">QH-11</strain>
    </source>
</reference>
<keyword evidence="2" id="KW-1185">Reference proteome</keyword>
<name>A0A0N9N2V2_9ACTN</name>
<dbReference type="STRING" id="1136941.ACH46_09035"/>
<dbReference type="EMBL" id="CP011853">
    <property type="protein sequence ID" value="ALG84611.1"/>
    <property type="molecule type" value="Genomic_DNA"/>
</dbReference>
<evidence type="ECO:0008006" key="3">
    <source>
        <dbReference type="Google" id="ProtNLM"/>
    </source>
</evidence>
<evidence type="ECO:0000313" key="2">
    <source>
        <dbReference type="Proteomes" id="UP000063789"/>
    </source>
</evidence>
<dbReference type="RefSeq" id="WP_062392606.1">
    <property type="nucleotide sequence ID" value="NZ_CP011853.1"/>
</dbReference>
<dbReference type="PATRIC" id="fig|1136941.3.peg.1840"/>
<dbReference type="Proteomes" id="UP000063789">
    <property type="component" value="Chromosome"/>
</dbReference>
<dbReference type="KEGG" id="goq:ACH46_09035"/>
<sequence>MRLTEFTELTELEFGRRRADGLLKDLVLVELGSRTGLEAIDDGVDPKLVWRALCRELDVPAERW</sequence>
<proteinExistence type="predicted"/>
<dbReference type="Pfam" id="PF11248">
    <property type="entry name" value="DUF3046"/>
    <property type="match status" value="1"/>
</dbReference>
<dbReference type="OrthoDB" id="3215033at2"/>
<protein>
    <recommendedName>
        <fullName evidence="3">Signal transduction histidine kinase</fullName>
    </recommendedName>
</protein>
<gene>
    <name evidence="1" type="ORF">ACH46_09035</name>
</gene>
<dbReference type="AlphaFoldDB" id="A0A0N9N2V2"/>